<evidence type="ECO:0000256" key="5">
    <source>
        <dbReference type="HAMAP-Rule" id="MF_01114"/>
    </source>
</evidence>
<dbReference type="GO" id="GO:0005737">
    <property type="term" value="C:cytoplasm"/>
    <property type="evidence" value="ECO:0007669"/>
    <property type="project" value="UniProtKB-SubCell"/>
</dbReference>
<proteinExistence type="inferred from homology"/>
<dbReference type="PANTHER" id="PTHR33602">
    <property type="entry name" value="REGULATORY PROTEIN RECX FAMILY PROTEIN"/>
    <property type="match status" value="1"/>
</dbReference>
<feature type="domain" description="RecX first three-helical" evidence="8">
    <location>
        <begin position="8"/>
        <end position="44"/>
    </location>
</feature>
<evidence type="ECO:0000256" key="4">
    <source>
        <dbReference type="ARBA" id="ARBA00022490"/>
    </source>
</evidence>
<gene>
    <name evidence="5" type="primary">recX</name>
    <name evidence="9" type="ORF">DJ013_14900</name>
</gene>
<feature type="domain" description="RecX third three-helical" evidence="7">
    <location>
        <begin position="98"/>
        <end position="146"/>
    </location>
</feature>
<dbReference type="KEGG" id="als:DJ013_14900"/>
<evidence type="ECO:0000259" key="6">
    <source>
        <dbReference type="Pfam" id="PF02631"/>
    </source>
</evidence>
<comment type="function">
    <text evidence="5">Modulates RecA activity.</text>
</comment>
<evidence type="ECO:0000256" key="2">
    <source>
        <dbReference type="ARBA" id="ARBA00009695"/>
    </source>
</evidence>
<dbReference type="HAMAP" id="MF_01114">
    <property type="entry name" value="RecX"/>
    <property type="match status" value="1"/>
</dbReference>
<dbReference type="InterPro" id="IPR053925">
    <property type="entry name" value="RecX_HTH_3rd"/>
</dbReference>
<comment type="subcellular location">
    <subcellularLocation>
        <location evidence="1 5">Cytoplasm</location>
    </subcellularLocation>
</comment>
<dbReference type="GO" id="GO:0006282">
    <property type="term" value="P:regulation of DNA repair"/>
    <property type="evidence" value="ECO:0007669"/>
    <property type="project" value="UniProtKB-UniRule"/>
</dbReference>
<accession>A0A2Z4GDJ0</accession>
<evidence type="ECO:0000259" key="7">
    <source>
        <dbReference type="Pfam" id="PF21981"/>
    </source>
</evidence>
<dbReference type="PANTHER" id="PTHR33602:SF1">
    <property type="entry name" value="REGULATORY PROTEIN RECX FAMILY PROTEIN"/>
    <property type="match status" value="1"/>
</dbReference>
<reference evidence="9 10" key="1">
    <citation type="submission" date="2018-05" db="EMBL/GenBank/DDBJ databases">
        <title>Complete genome sequence of Arcticibacterium luteifluviistationis SM1504T, a cytophagaceae bacterium isolated from Arctic surface seawater.</title>
        <authorList>
            <person name="Li Y."/>
            <person name="Qin Q.-L."/>
        </authorList>
    </citation>
    <scope>NUCLEOTIDE SEQUENCE [LARGE SCALE GENOMIC DNA]</scope>
    <source>
        <strain evidence="9 10">SM1504</strain>
    </source>
</reference>
<protein>
    <recommendedName>
        <fullName evidence="3 5">Regulatory protein RecX</fullName>
    </recommendedName>
</protein>
<dbReference type="InterPro" id="IPR053926">
    <property type="entry name" value="RecX_HTH_1st"/>
</dbReference>
<evidence type="ECO:0000259" key="8">
    <source>
        <dbReference type="Pfam" id="PF21982"/>
    </source>
</evidence>
<dbReference type="Proteomes" id="UP000249873">
    <property type="component" value="Chromosome"/>
</dbReference>
<name>A0A2Z4GDJ0_9BACT</name>
<evidence type="ECO:0000256" key="3">
    <source>
        <dbReference type="ARBA" id="ARBA00018111"/>
    </source>
</evidence>
<evidence type="ECO:0000313" key="10">
    <source>
        <dbReference type="Proteomes" id="UP000249873"/>
    </source>
</evidence>
<evidence type="ECO:0000256" key="1">
    <source>
        <dbReference type="ARBA" id="ARBA00004496"/>
    </source>
</evidence>
<dbReference type="OrthoDB" id="1523826at2"/>
<dbReference type="Pfam" id="PF21982">
    <property type="entry name" value="RecX_HTH1"/>
    <property type="match status" value="1"/>
</dbReference>
<dbReference type="InterPro" id="IPR036388">
    <property type="entry name" value="WH-like_DNA-bd_sf"/>
</dbReference>
<keyword evidence="10" id="KW-1185">Reference proteome</keyword>
<dbReference type="InterPro" id="IPR053924">
    <property type="entry name" value="RecX_HTH_2nd"/>
</dbReference>
<keyword evidence="4 5" id="KW-0963">Cytoplasm</keyword>
<dbReference type="Pfam" id="PF02631">
    <property type="entry name" value="RecX_HTH2"/>
    <property type="match status" value="1"/>
</dbReference>
<dbReference type="EMBL" id="CP029480">
    <property type="protein sequence ID" value="AWV99379.1"/>
    <property type="molecule type" value="Genomic_DNA"/>
</dbReference>
<feature type="domain" description="RecX second three-helical" evidence="6">
    <location>
        <begin position="51"/>
        <end position="90"/>
    </location>
</feature>
<dbReference type="Pfam" id="PF21981">
    <property type="entry name" value="RecX_HTH3"/>
    <property type="match status" value="1"/>
</dbReference>
<dbReference type="Gene3D" id="1.10.10.10">
    <property type="entry name" value="Winged helix-like DNA-binding domain superfamily/Winged helix DNA-binding domain"/>
    <property type="match status" value="2"/>
</dbReference>
<comment type="similarity">
    <text evidence="2 5">Belongs to the RecX family.</text>
</comment>
<evidence type="ECO:0000313" key="9">
    <source>
        <dbReference type="EMBL" id="AWV99379.1"/>
    </source>
</evidence>
<sequence>MDRGIFLKACNFCVYQERTQEEVRQRLRDWTVYGEEAEEIISELIQENFINEERFSKVYAGSKFRVKKWGRRKILLELKRRGLTDYCIKKGMAEIDEEEYFLVLQALLHKKLHALRSESNPFVKNQKAAKYAMQKGYESGLIWEILKKND</sequence>
<organism evidence="9 10">
    <name type="scientific">Arcticibacterium luteifluviistationis</name>
    <dbReference type="NCBI Taxonomy" id="1784714"/>
    <lineage>
        <taxon>Bacteria</taxon>
        <taxon>Pseudomonadati</taxon>
        <taxon>Bacteroidota</taxon>
        <taxon>Cytophagia</taxon>
        <taxon>Cytophagales</taxon>
        <taxon>Leadbetterellaceae</taxon>
        <taxon>Arcticibacterium</taxon>
    </lineage>
</organism>
<dbReference type="AlphaFoldDB" id="A0A2Z4GDJ0"/>
<dbReference type="InterPro" id="IPR003783">
    <property type="entry name" value="Regulatory_RecX"/>
</dbReference>